<name>A0ABW1KQL7_9PROT</name>
<evidence type="ECO:0000256" key="1">
    <source>
        <dbReference type="RuleBase" id="RU362063"/>
    </source>
</evidence>
<feature type="domain" description="Flagella basal body P-ring formation protein FlgA SAF" evidence="2">
    <location>
        <begin position="56"/>
        <end position="166"/>
    </location>
</feature>
<reference evidence="3 4" key="1">
    <citation type="submission" date="2024-09" db="EMBL/GenBank/DDBJ databases">
        <authorList>
            <person name="Zhang Z.-H."/>
        </authorList>
    </citation>
    <scope>NUCLEOTIDE SEQUENCE [LARGE SCALE GENOMIC DNA]</scope>
    <source>
        <strain evidence="3 4">HHTR114</strain>
    </source>
</reference>
<dbReference type="RefSeq" id="WP_379880770.1">
    <property type="nucleotide sequence ID" value="NZ_JBHPON010000001.1"/>
</dbReference>
<dbReference type="InterPro" id="IPR017585">
    <property type="entry name" value="SAF_FlgA"/>
</dbReference>
<comment type="similarity">
    <text evidence="1">Belongs to the FlgA family.</text>
</comment>
<keyword evidence="1" id="KW-0732">Signal</keyword>
<gene>
    <name evidence="3" type="primary">flgA</name>
    <name evidence="3" type="ORF">ACFMB1_00210</name>
</gene>
<keyword evidence="3" id="KW-0966">Cell projection</keyword>
<keyword evidence="1" id="KW-0574">Periplasm</keyword>
<comment type="caution">
    <text evidence="3">The sequence shown here is derived from an EMBL/GenBank/DDBJ whole genome shotgun (WGS) entry which is preliminary data.</text>
</comment>
<accession>A0ABW1KQL7</accession>
<dbReference type="NCBIfam" id="TIGR03170">
    <property type="entry name" value="flgA_cterm"/>
    <property type="match status" value="1"/>
</dbReference>
<dbReference type="EMBL" id="JBHPON010000001">
    <property type="protein sequence ID" value="MFC6033944.1"/>
    <property type="molecule type" value="Genomic_DNA"/>
</dbReference>
<keyword evidence="3" id="KW-0282">Flagellum</keyword>
<dbReference type="Pfam" id="PF13144">
    <property type="entry name" value="ChapFlgA"/>
    <property type="match status" value="1"/>
</dbReference>
<dbReference type="Proteomes" id="UP001596116">
    <property type="component" value="Unassembled WGS sequence"/>
</dbReference>
<dbReference type="PANTHER" id="PTHR36307">
    <property type="entry name" value="FLAGELLA BASAL BODY P-RING FORMATION PROTEIN FLGA"/>
    <property type="match status" value="1"/>
</dbReference>
<sequence length="170" mass="17607">MDMKHTLSAIALTAALGAPAGAQQQVAAVTTPQASRAAADDLLMTSVLPQGKKPTVVRAAQNLRAGSVLHSSDLLVEGDNANALDLFVGLELKRAIYQGKTLSPNDVGPPTVVTRNAIVQLEFVRGPLMISTEGRALDAGAVGDSVRVMNMSSRIILTAVITGPNKAVTQ</sequence>
<proteinExistence type="inferred from homology"/>
<protein>
    <recommendedName>
        <fullName evidence="1">Flagella basal body P-ring formation protein FlgA</fullName>
    </recommendedName>
</protein>
<feature type="signal peptide" evidence="1">
    <location>
        <begin position="1"/>
        <end position="22"/>
    </location>
</feature>
<keyword evidence="4" id="KW-1185">Reference proteome</keyword>
<keyword evidence="3" id="KW-0969">Cilium</keyword>
<dbReference type="Gene3D" id="2.30.30.760">
    <property type="match status" value="1"/>
</dbReference>
<evidence type="ECO:0000313" key="3">
    <source>
        <dbReference type="EMBL" id="MFC6033944.1"/>
    </source>
</evidence>
<feature type="chain" id="PRO_5044959020" description="Flagella basal body P-ring formation protein FlgA" evidence="1">
    <location>
        <begin position="23"/>
        <end position="170"/>
    </location>
</feature>
<comment type="function">
    <text evidence="1">Involved in the assembly process of the P-ring formation. It may associate with FlgF on the rod constituting a structure essential for the P-ring assembly or may act as a modulator protein for the P-ring assembly.</text>
</comment>
<evidence type="ECO:0000259" key="2">
    <source>
        <dbReference type="Pfam" id="PF13144"/>
    </source>
</evidence>
<keyword evidence="1" id="KW-1005">Bacterial flagellum biogenesis</keyword>
<evidence type="ECO:0000313" key="4">
    <source>
        <dbReference type="Proteomes" id="UP001596116"/>
    </source>
</evidence>
<dbReference type="PANTHER" id="PTHR36307:SF1">
    <property type="entry name" value="FLAGELLA BASAL BODY P-RING FORMATION PROTEIN FLGA"/>
    <property type="match status" value="1"/>
</dbReference>
<dbReference type="CDD" id="cd11614">
    <property type="entry name" value="SAF_CpaB_FlgA_like"/>
    <property type="match status" value="1"/>
</dbReference>
<organism evidence="3 4">
    <name type="scientific">Hyphococcus aureus</name>
    <dbReference type="NCBI Taxonomy" id="2666033"/>
    <lineage>
        <taxon>Bacteria</taxon>
        <taxon>Pseudomonadati</taxon>
        <taxon>Pseudomonadota</taxon>
        <taxon>Alphaproteobacteria</taxon>
        <taxon>Parvularculales</taxon>
        <taxon>Parvularculaceae</taxon>
        <taxon>Hyphococcus</taxon>
    </lineage>
</organism>
<comment type="subcellular location">
    <subcellularLocation>
        <location evidence="1">Periplasm</location>
    </subcellularLocation>
</comment>
<dbReference type="InterPro" id="IPR039246">
    <property type="entry name" value="Flagellar_FlgA"/>
</dbReference>